<evidence type="ECO:0000313" key="2">
    <source>
        <dbReference type="Proteomes" id="UP000299102"/>
    </source>
</evidence>
<comment type="caution">
    <text evidence="1">The sequence shown here is derived from an EMBL/GenBank/DDBJ whole genome shotgun (WGS) entry which is preliminary data.</text>
</comment>
<sequence length="81" mass="9095">MNVRYKGIRVLGSRACAGPAELNTTTTALIICNHIRWRITSRCRWLARMADACLQHALTCSMQPTADPRICLCTTNLYPND</sequence>
<accession>A0A4C1Y8V6</accession>
<name>A0A4C1Y8V6_EUMVA</name>
<organism evidence="1 2">
    <name type="scientific">Eumeta variegata</name>
    <name type="common">Bagworm moth</name>
    <name type="synonym">Eumeta japonica</name>
    <dbReference type="NCBI Taxonomy" id="151549"/>
    <lineage>
        <taxon>Eukaryota</taxon>
        <taxon>Metazoa</taxon>
        <taxon>Ecdysozoa</taxon>
        <taxon>Arthropoda</taxon>
        <taxon>Hexapoda</taxon>
        <taxon>Insecta</taxon>
        <taxon>Pterygota</taxon>
        <taxon>Neoptera</taxon>
        <taxon>Endopterygota</taxon>
        <taxon>Lepidoptera</taxon>
        <taxon>Glossata</taxon>
        <taxon>Ditrysia</taxon>
        <taxon>Tineoidea</taxon>
        <taxon>Psychidae</taxon>
        <taxon>Oiketicinae</taxon>
        <taxon>Eumeta</taxon>
    </lineage>
</organism>
<keyword evidence="2" id="KW-1185">Reference proteome</keyword>
<reference evidence="1 2" key="1">
    <citation type="journal article" date="2019" name="Commun. Biol.">
        <title>The bagworm genome reveals a unique fibroin gene that provides high tensile strength.</title>
        <authorList>
            <person name="Kono N."/>
            <person name="Nakamura H."/>
            <person name="Ohtoshi R."/>
            <person name="Tomita M."/>
            <person name="Numata K."/>
            <person name="Arakawa K."/>
        </authorList>
    </citation>
    <scope>NUCLEOTIDE SEQUENCE [LARGE SCALE GENOMIC DNA]</scope>
</reference>
<dbReference type="Proteomes" id="UP000299102">
    <property type="component" value="Unassembled WGS sequence"/>
</dbReference>
<evidence type="ECO:0000313" key="1">
    <source>
        <dbReference type="EMBL" id="GBP72396.1"/>
    </source>
</evidence>
<gene>
    <name evidence="1" type="ORF">EVAR_33087_1</name>
</gene>
<dbReference type="AlphaFoldDB" id="A0A4C1Y8V6"/>
<protein>
    <submittedName>
        <fullName evidence="1">Uncharacterized protein</fullName>
    </submittedName>
</protein>
<proteinExistence type="predicted"/>
<dbReference type="EMBL" id="BGZK01001144">
    <property type="protein sequence ID" value="GBP72396.1"/>
    <property type="molecule type" value="Genomic_DNA"/>
</dbReference>